<evidence type="ECO:0000256" key="2">
    <source>
        <dbReference type="SAM" id="SignalP"/>
    </source>
</evidence>
<keyword evidence="5" id="KW-1185">Reference proteome</keyword>
<name>A0ABU0LC72_XANAG</name>
<feature type="signal peptide" evidence="2">
    <location>
        <begin position="1"/>
        <end position="28"/>
    </location>
</feature>
<gene>
    <name evidence="4" type="ORF">QOZ94_001501</name>
</gene>
<dbReference type="RefSeq" id="WP_237346457.1">
    <property type="nucleotide sequence ID" value="NZ_JABWGX010000019.1"/>
</dbReference>
<dbReference type="Proteomes" id="UP001241747">
    <property type="component" value="Unassembled WGS sequence"/>
</dbReference>
<dbReference type="InterPro" id="IPR005183">
    <property type="entry name" value="DUF305_CopM-like"/>
</dbReference>
<evidence type="ECO:0000313" key="5">
    <source>
        <dbReference type="Proteomes" id="UP001241747"/>
    </source>
</evidence>
<protein>
    <submittedName>
        <fullName evidence="4">Uncharacterized protein (DUF305 family)</fullName>
    </submittedName>
</protein>
<reference evidence="4 5" key="1">
    <citation type="submission" date="2023-07" db="EMBL/GenBank/DDBJ databases">
        <title>Genomic Encyclopedia of Type Strains, Phase IV (KMG-IV): sequencing the most valuable type-strain genomes for metagenomic binning, comparative biology and taxonomic classification.</title>
        <authorList>
            <person name="Goeker M."/>
        </authorList>
    </citation>
    <scope>NUCLEOTIDE SEQUENCE [LARGE SCALE GENOMIC DNA]</scope>
    <source>
        <strain evidence="4 5">DSM 3770</strain>
    </source>
</reference>
<feature type="domain" description="DUF305" evidence="3">
    <location>
        <begin position="88"/>
        <end position="157"/>
    </location>
</feature>
<evidence type="ECO:0000259" key="3">
    <source>
        <dbReference type="Pfam" id="PF03713"/>
    </source>
</evidence>
<evidence type="ECO:0000313" key="4">
    <source>
        <dbReference type="EMBL" id="MDQ0504719.1"/>
    </source>
</evidence>
<dbReference type="PANTHER" id="PTHR36933">
    <property type="entry name" value="SLL0788 PROTEIN"/>
    <property type="match status" value="1"/>
</dbReference>
<organism evidence="4 5">
    <name type="scientific">Xanthobacter agilis</name>
    <dbReference type="NCBI Taxonomy" id="47492"/>
    <lineage>
        <taxon>Bacteria</taxon>
        <taxon>Pseudomonadati</taxon>
        <taxon>Pseudomonadota</taxon>
        <taxon>Alphaproteobacteria</taxon>
        <taxon>Hyphomicrobiales</taxon>
        <taxon>Xanthobacteraceae</taxon>
        <taxon>Xanthobacter</taxon>
    </lineage>
</organism>
<feature type="chain" id="PRO_5045842376" evidence="2">
    <location>
        <begin position="29"/>
        <end position="171"/>
    </location>
</feature>
<dbReference type="InterPro" id="IPR012347">
    <property type="entry name" value="Ferritin-like"/>
</dbReference>
<dbReference type="PANTHER" id="PTHR36933:SF1">
    <property type="entry name" value="SLL0788 PROTEIN"/>
    <property type="match status" value="1"/>
</dbReference>
<dbReference type="Pfam" id="PF03713">
    <property type="entry name" value="DUF305"/>
    <property type="match status" value="1"/>
</dbReference>
<accession>A0ABU0LC72</accession>
<dbReference type="Gene3D" id="1.20.1260.10">
    <property type="match status" value="1"/>
</dbReference>
<comment type="caution">
    <text evidence="4">The sequence shown here is derived from an EMBL/GenBank/DDBJ whole genome shotgun (WGS) entry which is preliminary data.</text>
</comment>
<dbReference type="EMBL" id="JAUSVY010000003">
    <property type="protein sequence ID" value="MDQ0504719.1"/>
    <property type="molecule type" value="Genomic_DNA"/>
</dbReference>
<proteinExistence type="predicted"/>
<evidence type="ECO:0000256" key="1">
    <source>
        <dbReference type="SAM" id="MobiDB-lite"/>
    </source>
</evidence>
<feature type="region of interest" description="Disordered" evidence="1">
    <location>
        <begin position="38"/>
        <end position="67"/>
    </location>
</feature>
<keyword evidence="2" id="KW-0732">Signal</keyword>
<sequence length="171" mass="17059">MSIFTSAARIGAAATLLAILGGTAPLRAADAPASVAQATPMMQGGSGPGATPGQIPHDMPGGMMSHDGPMGSVAVPADGPAVAAYKAAAAAMHRDMAIAYTGNADVDFVRGMIPHHEGAVAMAKIELAFGHDPEIRKLAEAVVSAQEQEIAFMKAWLAKHGAAPAAGPGAQ</sequence>